<dbReference type="Proteomes" id="UP001652542">
    <property type="component" value="Unassembled WGS sequence"/>
</dbReference>
<feature type="transmembrane region" description="Helical" evidence="1">
    <location>
        <begin position="12"/>
        <end position="30"/>
    </location>
</feature>
<reference evidence="2 3" key="1">
    <citation type="submission" date="2022-10" db="EMBL/GenBank/DDBJ databases">
        <title>Defluviimonas sp. nov., isolated from ocean surface water.</title>
        <authorList>
            <person name="He W."/>
            <person name="Wang L."/>
            <person name="Zhang D.-F."/>
        </authorList>
    </citation>
    <scope>NUCLEOTIDE SEQUENCE [LARGE SCALE GENOMIC DNA]</scope>
    <source>
        <strain evidence="2 3">WL0002</strain>
    </source>
</reference>
<accession>A0ABT2ZG42</accession>
<dbReference type="RefSeq" id="WP_263735786.1">
    <property type="nucleotide sequence ID" value="NZ_JAOWKY010000005.1"/>
</dbReference>
<name>A0ABT2ZG42_9RHOB</name>
<evidence type="ECO:0000313" key="3">
    <source>
        <dbReference type="Proteomes" id="UP001652542"/>
    </source>
</evidence>
<evidence type="ECO:0000256" key="1">
    <source>
        <dbReference type="SAM" id="Phobius"/>
    </source>
</evidence>
<keyword evidence="1" id="KW-0472">Membrane</keyword>
<protein>
    <submittedName>
        <fullName evidence="2">Uncharacterized protein</fullName>
    </submittedName>
</protein>
<keyword evidence="1" id="KW-1133">Transmembrane helix</keyword>
<feature type="transmembrane region" description="Helical" evidence="1">
    <location>
        <begin position="70"/>
        <end position="87"/>
    </location>
</feature>
<proteinExistence type="predicted"/>
<sequence length="140" mass="15200">MTLTKIGLWGLLAERLLMVLWISAAAIWSLPSLEEGSGNTLLIYAAGTLAPWIVVLCIGLVVMKKQWHPGIWTLGIVASLWAIVDFLPTLRGVLATAAVTRAGDTSFLFLSSGRLVSWACVVLVGVGCFSWLRKSYRVVQ</sequence>
<keyword evidence="3" id="KW-1185">Reference proteome</keyword>
<feature type="transmembrane region" description="Helical" evidence="1">
    <location>
        <begin position="42"/>
        <end position="63"/>
    </location>
</feature>
<gene>
    <name evidence="2" type="ORF">OEW28_15870</name>
</gene>
<keyword evidence="1" id="KW-0812">Transmembrane</keyword>
<evidence type="ECO:0000313" key="2">
    <source>
        <dbReference type="EMBL" id="MCV2870107.1"/>
    </source>
</evidence>
<comment type="caution">
    <text evidence="2">The sequence shown here is derived from an EMBL/GenBank/DDBJ whole genome shotgun (WGS) entry which is preliminary data.</text>
</comment>
<dbReference type="EMBL" id="JAOWKY010000005">
    <property type="protein sequence ID" value="MCV2870107.1"/>
    <property type="molecule type" value="Genomic_DNA"/>
</dbReference>
<feature type="transmembrane region" description="Helical" evidence="1">
    <location>
        <begin position="107"/>
        <end position="132"/>
    </location>
</feature>
<organism evidence="2 3">
    <name type="scientific">Albidovulum marisflavi</name>
    <dbReference type="NCBI Taxonomy" id="2984159"/>
    <lineage>
        <taxon>Bacteria</taxon>
        <taxon>Pseudomonadati</taxon>
        <taxon>Pseudomonadota</taxon>
        <taxon>Alphaproteobacteria</taxon>
        <taxon>Rhodobacterales</taxon>
        <taxon>Paracoccaceae</taxon>
        <taxon>Albidovulum</taxon>
    </lineage>
</organism>